<evidence type="ECO:0000256" key="6">
    <source>
        <dbReference type="ARBA" id="ARBA00023159"/>
    </source>
</evidence>
<comment type="caution">
    <text evidence="13">The sequence shown here is derived from an EMBL/GenBank/DDBJ whole genome shotgun (WGS) entry which is preliminary data.</text>
</comment>
<dbReference type="FunFam" id="1.10.10.10:FF:000073">
    <property type="entry name" value="E2F transcription factor 8"/>
    <property type="match status" value="1"/>
</dbReference>
<evidence type="ECO:0000256" key="2">
    <source>
        <dbReference type="ARBA" id="ARBA00010940"/>
    </source>
</evidence>
<evidence type="ECO:0000256" key="8">
    <source>
        <dbReference type="ARBA" id="ARBA00023242"/>
    </source>
</evidence>
<dbReference type="SMART" id="SM01372">
    <property type="entry name" value="E2F_TDP"/>
    <property type="match status" value="2"/>
</dbReference>
<dbReference type="GO" id="GO:0005634">
    <property type="term" value="C:nucleus"/>
    <property type="evidence" value="ECO:0007669"/>
    <property type="project" value="UniProtKB-SubCell"/>
</dbReference>
<evidence type="ECO:0000256" key="9">
    <source>
        <dbReference type="ARBA" id="ARBA00023306"/>
    </source>
</evidence>
<feature type="compositionally biased region" description="Polar residues" evidence="11">
    <location>
        <begin position="769"/>
        <end position="778"/>
    </location>
</feature>
<dbReference type="AlphaFoldDB" id="A0ABD3X529"/>
<keyword evidence="4 10" id="KW-0805">Transcription regulation</keyword>
<name>A0ABD3X529_SINWO</name>
<accession>A0ABD3X529</accession>
<keyword evidence="7 10" id="KW-0804">Transcription</keyword>
<evidence type="ECO:0000256" key="3">
    <source>
        <dbReference type="ARBA" id="ARBA00022491"/>
    </source>
</evidence>
<dbReference type="FunFam" id="1.10.10.10:FF:000100">
    <property type="entry name" value="E2F transcription factor 8"/>
    <property type="match status" value="1"/>
</dbReference>
<reference evidence="13 14" key="1">
    <citation type="submission" date="2024-11" db="EMBL/GenBank/DDBJ databases">
        <title>Chromosome-level genome assembly of the freshwater bivalve Anodonta woodiana.</title>
        <authorList>
            <person name="Chen X."/>
        </authorList>
    </citation>
    <scope>NUCLEOTIDE SEQUENCE [LARGE SCALE GENOMIC DNA]</scope>
    <source>
        <strain evidence="13">MN2024</strain>
        <tissue evidence="13">Gills</tissue>
    </source>
</reference>
<evidence type="ECO:0000259" key="12">
    <source>
        <dbReference type="SMART" id="SM01372"/>
    </source>
</evidence>
<sequence length="1047" mass="115399">MTDIEAAQPLVCNGVCPLDGEEPDDDSDGYVDKIPYSKSKMQTKTVKGCTPAPLTDCSNTRATRSRNKENKDRSTMWPGSKQKVENSSIQFTEFQERNIVSTSDSDVRPLTPSNQNGAIPGAPLTPTANLKMLFSAVSPELRNRESEKRSSSSDDEQEDSNNDSNSQSEALDVDNDDLLPSQGGPKYGCRKEKSLGLLCQKFLQKYPECPVNSDPIEICLDEVAKELHVERRRIYDIVNVLESVEIVSRVAKNKYAWHGKTNLYTTLAKLKALGDSEGFAEKIQKLKDYEFSRELELEDPFAAGKSIAPKSPPDFCMFGESKLFSHAALRKDKSLGIMSQKFLMLFLVSMPKTVNLDLSAKILIGDANVDKTESAKFKTKIRRLYDIANILTSLDLIRKVHVTEIRGRKPAFKYIGPDVDNMVDIHRCCSDGCHRPSSRHSMLDCVQNQNVANIMGSYQPIAGDKAMRKFETGESNSVPHGPDIKPDNKMKIGRHSSFEQICVVAEHERLKLYASQSLPTSPVGSTPVDKEVQATAAVSVPTATVQTKDQSVETDKDMYNKSRVAIKQKWNNAKHYILMHSGGKFHIIDGPDQELKLPTKGFVRKKPRIQTITSSTVSASTDSHVFTTSAPTETIIVKKMPGNNKQPTMIPLSKEQINAVLKSLKVPVPVNTKLVDTATQASPISITQVSTSTSPTQLSPSLVTQIKQEPHVMEHVIPKEINETTPVITVNDPTIRKRLGPVSDEIPSEKRVRLDFPSPSSSEDDKSPNTSGQETKLSAHQLKRIMETKEKPSPQRALHLNPEFSMTSNLFVSPDKSSQDIDLVKQLNERPGEQATFRIEETADGIKIFGTPGNEVKTVLNYPSTSQTIAVQLQNQPQTIFQLPIVNIPNTTVSFAPNVQLIQSSHQVKAHQIMVPLTFSPPLTPNETKPNTAMFTYPSSQSNITFTNVPLLQSSKTALLSPLTNTTIIRPIATKAVSPPNQTPQIVPPKLLASTSVPYPTSMLGNSGSFVPINSSISNVRVNVKNSISKEVGLLTARKLNLSDIST</sequence>
<dbReference type="InterPro" id="IPR015633">
    <property type="entry name" value="E2F"/>
</dbReference>
<feature type="region of interest" description="Disordered" evidence="11">
    <location>
        <begin position="737"/>
        <end position="778"/>
    </location>
</feature>
<dbReference type="PANTHER" id="PTHR12081:SF7">
    <property type="entry name" value="TRANSCRIPTION FACTOR EFL-3"/>
    <property type="match status" value="1"/>
</dbReference>
<feature type="region of interest" description="Disordered" evidence="11">
    <location>
        <begin position="17"/>
        <end position="36"/>
    </location>
</feature>
<feature type="domain" description="E2F/DP family winged-helix DNA-binding" evidence="12">
    <location>
        <begin position="190"/>
        <end position="259"/>
    </location>
</feature>
<feature type="compositionally biased region" description="Basic and acidic residues" evidence="11">
    <location>
        <begin position="141"/>
        <end position="152"/>
    </location>
</feature>
<gene>
    <name evidence="13" type="ORF">ACJMK2_027813</name>
</gene>
<dbReference type="SUPFAM" id="SSF46785">
    <property type="entry name" value="Winged helix' DNA-binding domain"/>
    <property type="match status" value="2"/>
</dbReference>
<feature type="compositionally biased region" description="Acidic residues" evidence="11">
    <location>
        <begin position="19"/>
        <end position="29"/>
    </location>
</feature>
<keyword evidence="3" id="KW-0678">Repressor</keyword>
<protein>
    <recommendedName>
        <fullName evidence="12">E2F/DP family winged-helix DNA-binding domain-containing protein</fullName>
    </recommendedName>
</protein>
<proteinExistence type="inferred from homology"/>
<comment type="subcellular location">
    <subcellularLocation>
        <location evidence="1 10">Nucleus</location>
    </subcellularLocation>
</comment>
<feature type="region of interest" description="Disordered" evidence="11">
    <location>
        <begin position="138"/>
        <end position="185"/>
    </location>
</feature>
<evidence type="ECO:0000256" key="11">
    <source>
        <dbReference type="SAM" id="MobiDB-lite"/>
    </source>
</evidence>
<dbReference type="GO" id="GO:0045892">
    <property type="term" value="P:negative regulation of DNA-templated transcription"/>
    <property type="evidence" value="ECO:0007669"/>
    <property type="project" value="UniProtKB-ARBA"/>
</dbReference>
<evidence type="ECO:0000256" key="7">
    <source>
        <dbReference type="ARBA" id="ARBA00023163"/>
    </source>
</evidence>
<keyword evidence="9" id="KW-0131">Cell cycle</keyword>
<evidence type="ECO:0000313" key="14">
    <source>
        <dbReference type="Proteomes" id="UP001634394"/>
    </source>
</evidence>
<evidence type="ECO:0000256" key="1">
    <source>
        <dbReference type="ARBA" id="ARBA00004123"/>
    </source>
</evidence>
<keyword evidence="6" id="KW-0010">Activator</keyword>
<keyword evidence="5 10" id="KW-0238">DNA-binding</keyword>
<evidence type="ECO:0000313" key="13">
    <source>
        <dbReference type="EMBL" id="KAL3881364.1"/>
    </source>
</evidence>
<feature type="region of interest" description="Disordered" evidence="11">
    <location>
        <begin position="41"/>
        <end position="125"/>
    </location>
</feature>
<dbReference type="InterPro" id="IPR036390">
    <property type="entry name" value="WH_DNA-bd_sf"/>
</dbReference>
<dbReference type="Proteomes" id="UP001634394">
    <property type="component" value="Unassembled WGS sequence"/>
</dbReference>
<keyword evidence="14" id="KW-1185">Reference proteome</keyword>
<dbReference type="InterPro" id="IPR003316">
    <property type="entry name" value="E2F_WHTH_DNA-bd_dom"/>
</dbReference>
<feature type="domain" description="E2F/DP family winged-helix DNA-binding" evidence="12">
    <location>
        <begin position="330"/>
        <end position="416"/>
    </location>
</feature>
<dbReference type="GO" id="GO:0003677">
    <property type="term" value="F:DNA binding"/>
    <property type="evidence" value="ECO:0007669"/>
    <property type="project" value="UniProtKB-KW"/>
</dbReference>
<dbReference type="EMBL" id="JBJQND010000003">
    <property type="protein sequence ID" value="KAL3881364.1"/>
    <property type="molecule type" value="Genomic_DNA"/>
</dbReference>
<organism evidence="13 14">
    <name type="scientific">Sinanodonta woodiana</name>
    <name type="common">Chinese pond mussel</name>
    <name type="synonym">Anodonta woodiana</name>
    <dbReference type="NCBI Taxonomy" id="1069815"/>
    <lineage>
        <taxon>Eukaryota</taxon>
        <taxon>Metazoa</taxon>
        <taxon>Spiralia</taxon>
        <taxon>Lophotrochozoa</taxon>
        <taxon>Mollusca</taxon>
        <taxon>Bivalvia</taxon>
        <taxon>Autobranchia</taxon>
        <taxon>Heteroconchia</taxon>
        <taxon>Palaeoheterodonta</taxon>
        <taxon>Unionida</taxon>
        <taxon>Unionoidea</taxon>
        <taxon>Unionidae</taxon>
        <taxon>Unioninae</taxon>
        <taxon>Sinanodonta</taxon>
    </lineage>
</organism>
<comment type="similarity">
    <text evidence="2 10">Belongs to the E2F/DP family.</text>
</comment>
<evidence type="ECO:0000256" key="4">
    <source>
        <dbReference type="ARBA" id="ARBA00023015"/>
    </source>
</evidence>
<feature type="compositionally biased region" description="Polar residues" evidence="11">
    <location>
        <begin position="85"/>
        <end position="104"/>
    </location>
</feature>
<dbReference type="InterPro" id="IPR036388">
    <property type="entry name" value="WH-like_DNA-bd_sf"/>
</dbReference>
<dbReference type="Gene3D" id="1.10.10.10">
    <property type="entry name" value="Winged helix-like DNA-binding domain superfamily/Winged helix DNA-binding domain"/>
    <property type="match status" value="2"/>
</dbReference>
<evidence type="ECO:0000256" key="5">
    <source>
        <dbReference type="ARBA" id="ARBA00023125"/>
    </source>
</evidence>
<dbReference type="Pfam" id="PF02319">
    <property type="entry name" value="WHD_E2F_TDP"/>
    <property type="match status" value="2"/>
</dbReference>
<evidence type="ECO:0000256" key="10">
    <source>
        <dbReference type="RuleBase" id="RU003796"/>
    </source>
</evidence>
<keyword evidence="8 10" id="KW-0539">Nucleus</keyword>
<dbReference type="PANTHER" id="PTHR12081">
    <property type="entry name" value="TRANSCRIPTION FACTOR E2F"/>
    <property type="match status" value="1"/>
</dbReference>